<dbReference type="AlphaFoldDB" id="A0A2U2C794"/>
<dbReference type="RefSeq" id="WP_109534153.1">
    <property type="nucleotide sequence ID" value="NZ_QEYD01000009.1"/>
</dbReference>
<proteinExistence type="predicted"/>
<evidence type="ECO:0000313" key="1">
    <source>
        <dbReference type="EMBL" id="PWE27737.1"/>
    </source>
</evidence>
<dbReference type="Pfam" id="PF13469">
    <property type="entry name" value="Sulfotransfer_3"/>
    <property type="match status" value="1"/>
</dbReference>
<evidence type="ECO:0000313" key="2">
    <source>
        <dbReference type="Proteomes" id="UP000244940"/>
    </source>
</evidence>
<protein>
    <recommendedName>
        <fullName evidence="3">Sulfotransferase family protein</fullName>
    </recommendedName>
</protein>
<sequence length="236" mass="26884">MSSGDAQSTDIKGYVFVVTYGRSGSTLVQNLLNAIDGYCIRGENANAAGPLAQAWVNVRDNDVIRSHARTGETTQPNNPWYGAENCNHRRYGDALARTFRNQILMPPAGTRVTGFKEIRWGNSFADLSNTLNFLHRFLSPAKFVFNTRNLDEVVRSGWWAQQDPSEVKKRLSATEALFHRYMRNNPDRCHHIHYNDYTSDHSKLEPLFAFLGEDYDPELVSNVMSRKLMHLKKTAE</sequence>
<evidence type="ECO:0008006" key="3">
    <source>
        <dbReference type="Google" id="ProtNLM"/>
    </source>
</evidence>
<accession>A0A2U2C794</accession>
<dbReference type="Proteomes" id="UP000244940">
    <property type="component" value="Unassembled WGS sequence"/>
</dbReference>
<gene>
    <name evidence="1" type="ORF">C4N9_14980</name>
</gene>
<comment type="caution">
    <text evidence="1">The sequence shown here is derived from an EMBL/GenBank/DDBJ whole genome shotgun (WGS) entry which is preliminary data.</text>
</comment>
<dbReference type="EMBL" id="QEYD01000009">
    <property type="protein sequence ID" value="PWE27737.1"/>
    <property type="molecule type" value="Genomic_DNA"/>
</dbReference>
<keyword evidence="2" id="KW-1185">Reference proteome</keyword>
<dbReference type="SUPFAM" id="SSF52540">
    <property type="entry name" value="P-loop containing nucleoside triphosphate hydrolases"/>
    <property type="match status" value="1"/>
</dbReference>
<name>A0A2U2C794_9RHOB</name>
<organism evidence="1 2">
    <name type="scientific">Pararhodobacter marinus</name>
    <dbReference type="NCBI Taxonomy" id="2184063"/>
    <lineage>
        <taxon>Bacteria</taxon>
        <taxon>Pseudomonadati</taxon>
        <taxon>Pseudomonadota</taxon>
        <taxon>Alphaproteobacteria</taxon>
        <taxon>Rhodobacterales</taxon>
        <taxon>Paracoccaceae</taxon>
        <taxon>Pararhodobacter</taxon>
    </lineage>
</organism>
<dbReference type="Gene3D" id="3.40.50.300">
    <property type="entry name" value="P-loop containing nucleotide triphosphate hydrolases"/>
    <property type="match status" value="1"/>
</dbReference>
<dbReference type="InterPro" id="IPR027417">
    <property type="entry name" value="P-loop_NTPase"/>
</dbReference>
<dbReference type="GeneID" id="94366197"/>
<dbReference type="OrthoDB" id="4169204at2"/>
<reference evidence="1 2" key="1">
    <citation type="submission" date="2018-05" db="EMBL/GenBank/DDBJ databases">
        <title>Pararhodobacter marina sp. nov., isolated from deep-sea water of the Indian Ocean.</title>
        <authorList>
            <person name="Lai Q.Sr."/>
            <person name="Liu X."/>
            <person name="Shao Z."/>
        </authorList>
    </citation>
    <scope>NUCLEOTIDE SEQUENCE [LARGE SCALE GENOMIC DNA]</scope>
    <source>
        <strain evidence="1 2">CIC4N-9</strain>
    </source>
</reference>